<gene>
    <name evidence="3" type="ORF">A176_004452</name>
</gene>
<sequence length="154" mass="16267">MPREGEPISVSLHVGNFEGPEFDGPLTLTFHPVGSPTQQTKTLKRDGVNWHTELTPDEPGPWDLEVRYQGTRLKVLTARFSVASTPIPQGLGWGLVLVGAGAALAFGVRNVLRRMQASRTSPEAPAAVPSPPAEAPPAKPDEAPAPPADPPSGQ</sequence>
<evidence type="ECO:0000313" key="3">
    <source>
        <dbReference type="EMBL" id="AKQ67540.1"/>
    </source>
</evidence>
<keyword evidence="2" id="KW-1133">Transmembrane helix</keyword>
<dbReference type="STRING" id="1297742.A176_004452"/>
<feature type="region of interest" description="Disordered" evidence="1">
    <location>
        <begin position="117"/>
        <end position="154"/>
    </location>
</feature>
<feature type="compositionally biased region" description="Pro residues" evidence="1">
    <location>
        <begin position="128"/>
        <end position="154"/>
    </location>
</feature>
<dbReference type="KEGG" id="mym:A176_004452"/>
<reference evidence="3 4" key="1">
    <citation type="journal article" date="2016" name="PLoS ONE">
        <title>Complete Genome Sequence and Comparative Genomics of a Novel Myxobacterium Myxococcus hansupus.</title>
        <authorList>
            <person name="Sharma G."/>
            <person name="Narwani T."/>
            <person name="Subramanian S."/>
        </authorList>
    </citation>
    <scope>NUCLEOTIDE SEQUENCE [LARGE SCALE GENOMIC DNA]</scope>
    <source>
        <strain evidence="4">mixupus</strain>
    </source>
</reference>
<dbReference type="EMBL" id="CP012109">
    <property type="protein sequence ID" value="AKQ67540.1"/>
    <property type="molecule type" value="Genomic_DNA"/>
</dbReference>
<organism evidence="3 4">
    <name type="scientific">Pseudomyxococcus hansupus</name>
    <dbReference type="NCBI Taxonomy" id="1297742"/>
    <lineage>
        <taxon>Bacteria</taxon>
        <taxon>Pseudomonadati</taxon>
        <taxon>Myxococcota</taxon>
        <taxon>Myxococcia</taxon>
        <taxon>Myxococcales</taxon>
        <taxon>Cystobacterineae</taxon>
        <taxon>Myxococcaceae</taxon>
        <taxon>Pseudomyxococcus</taxon>
    </lineage>
</organism>
<name>A0A0H4X1P1_9BACT</name>
<dbReference type="AlphaFoldDB" id="A0A0H4X1P1"/>
<dbReference type="RefSeq" id="WP_002639088.1">
    <property type="nucleotide sequence ID" value="NZ_CP012109.1"/>
</dbReference>
<evidence type="ECO:0000256" key="1">
    <source>
        <dbReference type="SAM" id="MobiDB-lite"/>
    </source>
</evidence>
<keyword evidence="4" id="KW-1185">Reference proteome</keyword>
<keyword evidence="2" id="KW-0472">Membrane</keyword>
<accession>A0A0H4X1P1</accession>
<dbReference type="Proteomes" id="UP000009026">
    <property type="component" value="Chromosome"/>
</dbReference>
<evidence type="ECO:0000256" key="2">
    <source>
        <dbReference type="SAM" id="Phobius"/>
    </source>
</evidence>
<dbReference type="PATRIC" id="fig|1297742.4.peg.4494"/>
<proteinExistence type="predicted"/>
<dbReference type="OrthoDB" id="5382759at2"/>
<keyword evidence="2" id="KW-0812">Transmembrane</keyword>
<feature type="transmembrane region" description="Helical" evidence="2">
    <location>
        <begin position="91"/>
        <end position="112"/>
    </location>
</feature>
<evidence type="ECO:0000313" key="4">
    <source>
        <dbReference type="Proteomes" id="UP000009026"/>
    </source>
</evidence>
<protein>
    <submittedName>
        <fullName evidence="3">Uncharacterized protein</fullName>
    </submittedName>
</protein>